<comment type="caution">
    <text evidence="1">The sequence shown here is derived from an EMBL/GenBank/DDBJ whole genome shotgun (WGS) entry which is preliminary data.</text>
</comment>
<accession>A0A4Y2FVR8</accession>
<evidence type="ECO:0000313" key="2">
    <source>
        <dbReference type="Proteomes" id="UP000499080"/>
    </source>
</evidence>
<organism evidence="1 2">
    <name type="scientific">Araneus ventricosus</name>
    <name type="common">Orbweaver spider</name>
    <name type="synonym">Epeira ventricosa</name>
    <dbReference type="NCBI Taxonomy" id="182803"/>
    <lineage>
        <taxon>Eukaryota</taxon>
        <taxon>Metazoa</taxon>
        <taxon>Ecdysozoa</taxon>
        <taxon>Arthropoda</taxon>
        <taxon>Chelicerata</taxon>
        <taxon>Arachnida</taxon>
        <taxon>Araneae</taxon>
        <taxon>Araneomorphae</taxon>
        <taxon>Entelegynae</taxon>
        <taxon>Araneoidea</taxon>
        <taxon>Araneidae</taxon>
        <taxon>Araneus</taxon>
    </lineage>
</organism>
<dbReference type="AlphaFoldDB" id="A0A4Y2FVR8"/>
<proteinExistence type="predicted"/>
<sequence length="86" mass="9437">MQSGPIADSAGRSRQIKGPLYVTRIDLGPRERHLMVIGVDVGRCRTDRKQPQVQTSLEGESGKLQSFHDCENVGEGRSQLAEFASP</sequence>
<dbReference type="OrthoDB" id="6414564at2759"/>
<reference evidence="1 2" key="1">
    <citation type="journal article" date="2019" name="Sci. Rep.">
        <title>Orb-weaving spider Araneus ventricosus genome elucidates the spidroin gene catalogue.</title>
        <authorList>
            <person name="Kono N."/>
            <person name="Nakamura H."/>
            <person name="Ohtoshi R."/>
            <person name="Moran D.A.P."/>
            <person name="Shinohara A."/>
            <person name="Yoshida Y."/>
            <person name="Fujiwara M."/>
            <person name="Mori M."/>
            <person name="Tomita M."/>
            <person name="Arakawa K."/>
        </authorList>
    </citation>
    <scope>NUCLEOTIDE SEQUENCE [LARGE SCALE GENOMIC DNA]</scope>
</reference>
<keyword evidence="2" id="KW-1185">Reference proteome</keyword>
<gene>
    <name evidence="1" type="ORF">AVEN_140143_1</name>
</gene>
<name>A0A4Y2FVR8_ARAVE</name>
<dbReference type="Proteomes" id="UP000499080">
    <property type="component" value="Unassembled WGS sequence"/>
</dbReference>
<protein>
    <submittedName>
        <fullName evidence="1">Uncharacterized protein</fullName>
    </submittedName>
</protein>
<dbReference type="EMBL" id="BGPR01001093">
    <property type="protein sequence ID" value="GBM45251.1"/>
    <property type="molecule type" value="Genomic_DNA"/>
</dbReference>
<evidence type="ECO:0000313" key="1">
    <source>
        <dbReference type="EMBL" id="GBM45251.1"/>
    </source>
</evidence>